<dbReference type="OrthoDB" id="9795125at2"/>
<dbReference type="NCBIfam" id="TIGR02892">
    <property type="entry name" value="spore_yabP"/>
    <property type="match status" value="1"/>
</dbReference>
<keyword evidence="2" id="KW-1185">Reference proteome</keyword>
<dbReference type="Gene3D" id="2.60.40.2000">
    <property type="match status" value="1"/>
</dbReference>
<dbReference type="Proteomes" id="UP000267250">
    <property type="component" value="Chromosome"/>
</dbReference>
<gene>
    <name evidence="1" type="ORF">BBF96_15170</name>
</gene>
<organism evidence="1 2">
    <name type="scientific">Anoxybacter fermentans</name>
    <dbReference type="NCBI Taxonomy" id="1323375"/>
    <lineage>
        <taxon>Bacteria</taxon>
        <taxon>Bacillati</taxon>
        <taxon>Bacillota</taxon>
        <taxon>Clostridia</taxon>
        <taxon>Halanaerobiales</taxon>
        <taxon>Anoxybacter</taxon>
    </lineage>
</organism>
<dbReference type="Pfam" id="PF07873">
    <property type="entry name" value="YabP"/>
    <property type="match status" value="1"/>
</dbReference>
<proteinExistence type="predicted"/>
<sequence length="90" mass="10136">MSSFEHKGENHEFTLTNRKYLSMSGVKEVISYNEHQIHLETVQGSCLVKGNGLNIQHLNLENGKLVVEGEISTIDYNVSGGRGFINRIFK</sequence>
<accession>A0A3S9T342</accession>
<dbReference type="InterPro" id="IPR038705">
    <property type="entry name" value="YabP_sf"/>
</dbReference>
<evidence type="ECO:0000313" key="1">
    <source>
        <dbReference type="EMBL" id="AZR74955.1"/>
    </source>
</evidence>
<evidence type="ECO:0000313" key="2">
    <source>
        <dbReference type="Proteomes" id="UP000267250"/>
    </source>
</evidence>
<dbReference type="InterPro" id="IPR012504">
    <property type="entry name" value="Spore_YabP"/>
</dbReference>
<protein>
    <submittedName>
        <fullName evidence="1">Sporulation protein YabP</fullName>
    </submittedName>
</protein>
<dbReference type="KEGG" id="aft:BBF96_15170"/>
<dbReference type="InterPro" id="IPR022476">
    <property type="entry name" value="Spore_YabP/YqfC"/>
</dbReference>
<dbReference type="AlphaFoldDB" id="A0A3S9T342"/>
<dbReference type="EMBL" id="CP016379">
    <property type="protein sequence ID" value="AZR74955.1"/>
    <property type="molecule type" value="Genomic_DNA"/>
</dbReference>
<dbReference type="GO" id="GO:0030435">
    <property type="term" value="P:sporulation resulting in formation of a cellular spore"/>
    <property type="evidence" value="ECO:0007669"/>
    <property type="project" value="InterPro"/>
</dbReference>
<name>A0A3S9T342_9FIRM</name>
<reference evidence="1 2" key="1">
    <citation type="submission" date="2016-07" db="EMBL/GenBank/DDBJ databases">
        <title>Genome and transcriptome analysis of iron-reducing fermentative bacteria Anoxybacter fermentans.</title>
        <authorList>
            <person name="Zeng X."/>
            <person name="Shao Z."/>
        </authorList>
    </citation>
    <scope>NUCLEOTIDE SEQUENCE [LARGE SCALE GENOMIC DNA]</scope>
    <source>
        <strain evidence="1 2">DY22613</strain>
    </source>
</reference>